<organism evidence="1 2">
    <name type="scientific">Heterobasidion irregulare (strain TC 32-1)</name>
    <dbReference type="NCBI Taxonomy" id="747525"/>
    <lineage>
        <taxon>Eukaryota</taxon>
        <taxon>Fungi</taxon>
        <taxon>Dikarya</taxon>
        <taxon>Basidiomycota</taxon>
        <taxon>Agaricomycotina</taxon>
        <taxon>Agaricomycetes</taxon>
        <taxon>Russulales</taxon>
        <taxon>Bondarzewiaceae</taxon>
        <taxon>Heterobasidion</taxon>
        <taxon>Heterobasidion annosum species complex</taxon>
    </lineage>
</organism>
<protein>
    <submittedName>
        <fullName evidence="1">Uncharacterized protein</fullName>
    </submittedName>
</protein>
<proteinExistence type="predicted"/>
<accession>W4JV31</accession>
<reference evidence="1 2" key="1">
    <citation type="journal article" date="2012" name="New Phytol.">
        <title>Insight into trade-off between wood decay and parasitism from the genome of a fungal forest pathogen.</title>
        <authorList>
            <person name="Olson A."/>
            <person name="Aerts A."/>
            <person name="Asiegbu F."/>
            <person name="Belbahri L."/>
            <person name="Bouzid O."/>
            <person name="Broberg A."/>
            <person name="Canback B."/>
            <person name="Coutinho P.M."/>
            <person name="Cullen D."/>
            <person name="Dalman K."/>
            <person name="Deflorio G."/>
            <person name="van Diepen L.T."/>
            <person name="Dunand C."/>
            <person name="Duplessis S."/>
            <person name="Durling M."/>
            <person name="Gonthier P."/>
            <person name="Grimwood J."/>
            <person name="Fossdal C.G."/>
            <person name="Hansson D."/>
            <person name="Henrissat B."/>
            <person name="Hietala A."/>
            <person name="Himmelstrand K."/>
            <person name="Hoffmeister D."/>
            <person name="Hogberg N."/>
            <person name="James T.Y."/>
            <person name="Karlsson M."/>
            <person name="Kohler A."/>
            <person name="Kues U."/>
            <person name="Lee Y.H."/>
            <person name="Lin Y.C."/>
            <person name="Lind M."/>
            <person name="Lindquist E."/>
            <person name="Lombard V."/>
            <person name="Lucas S."/>
            <person name="Lunden K."/>
            <person name="Morin E."/>
            <person name="Murat C."/>
            <person name="Park J."/>
            <person name="Raffaello T."/>
            <person name="Rouze P."/>
            <person name="Salamov A."/>
            <person name="Schmutz J."/>
            <person name="Solheim H."/>
            <person name="Stahlberg J."/>
            <person name="Velez H."/>
            <person name="de Vries R.P."/>
            <person name="Wiebenga A."/>
            <person name="Woodward S."/>
            <person name="Yakovlev I."/>
            <person name="Garbelotto M."/>
            <person name="Martin F."/>
            <person name="Grigoriev I.V."/>
            <person name="Stenlid J."/>
        </authorList>
    </citation>
    <scope>NUCLEOTIDE SEQUENCE [LARGE SCALE GENOMIC DNA]</scope>
    <source>
        <strain evidence="1 2">TC 32-1</strain>
    </source>
</reference>
<dbReference type="Proteomes" id="UP000030671">
    <property type="component" value="Unassembled WGS sequence"/>
</dbReference>
<keyword evidence="2" id="KW-1185">Reference proteome</keyword>
<dbReference type="STRING" id="747525.W4JV31"/>
<dbReference type="AlphaFoldDB" id="W4JV31"/>
<dbReference type="RefSeq" id="XP_009551799.1">
    <property type="nucleotide sequence ID" value="XM_009553504.1"/>
</dbReference>
<dbReference type="OrthoDB" id="3239511at2759"/>
<dbReference type="InterPro" id="IPR041078">
    <property type="entry name" value="Plavaka"/>
</dbReference>
<dbReference type="GeneID" id="20671427"/>
<evidence type="ECO:0000313" key="1">
    <source>
        <dbReference type="EMBL" id="ETW76940.1"/>
    </source>
</evidence>
<dbReference type="KEGG" id="hir:HETIRDRAFT_328617"/>
<dbReference type="Pfam" id="PF18759">
    <property type="entry name" value="Plavaka"/>
    <property type="match status" value="1"/>
</dbReference>
<dbReference type="eggNOG" id="ENOG502SIW4">
    <property type="taxonomic scope" value="Eukaryota"/>
</dbReference>
<dbReference type="HOGENOM" id="CLU_009122_0_0_1"/>
<evidence type="ECO:0000313" key="2">
    <source>
        <dbReference type="Proteomes" id="UP000030671"/>
    </source>
</evidence>
<dbReference type="InParanoid" id="W4JV31"/>
<name>W4JV31_HETIT</name>
<sequence>MNKILESASHMLTPFSASTVSVPYKDEVREFPVHVRPLWDWALDLLRDPQLASHFTWDAEKIFKFDGHEWDRVFHEPWTADSFWRAQSAVPETGGPFCIILYADKTKLSTFGTEKGYPVIARCANLPTNIRNGSGIGGGCVVGWLPIVSEDPAETHKTGFVNFKNAVWHKSFYVLLETIAKSSKIGFWFECADGVRRWLFPLILILSADYEEQCVMALIRGARGKCPCPICLVPDNMLSDLSQDFPLRTSENSQDIFKEAMMMATVLEKEELLKQYSLRGVENVFWSIANVNPYQVLSWDRLHAYHLGLFGDHLWFELKQYISDWGRSAESQVDNQAAMMPRWRNLNHFDEIMKISFSNGKKFEDISKIIIFITHNVFGNLQSHKPCYALLHKTIYAGEQELQRFGDLIQNYSNEIAFNKNWNFPKMHTHKHIFQDIQQKGVTRNYNTKPNEKLHGPLKDAYLLQSNKKEVASQLLQIDHHNLVLSLLWSEITTLDEEANSAQKKKSTLITIGNIIMGSRKLSLTFENLEATRNTDIAFKNFHQRFVHWLSEFLPSYRINLPNGKRVKLTAGHTIQEYQSLKVKYESMVDWRQSMDYLHCSPLFHGHPRYDHVIVQTITSCIFTQLVFLFTWRISDDQELPIALIHPLDAPIGALHQKDEALGFFRLHAKPRVSSEFIFVRFIIRGALVVQDFSKPGKIWWLTPSILTCSFECRGSGINRDSLIDISSRHSIQHMVNPCSGVWKAA</sequence>
<gene>
    <name evidence="1" type="ORF">HETIRDRAFT_328617</name>
</gene>
<dbReference type="EMBL" id="KI925464">
    <property type="protein sequence ID" value="ETW76940.1"/>
    <property type="molecule type" value="Genomic_DNA"/>
</dbReference>